<proteinExistence type="predicted"/>
<protein>
    <submittedName>
        <fullName evidence="1">Uncharacterized protein</fullName>
    </submittedName>
</protein>
<sequence length="83" mass="9960">QIYMKAVSFFYIQFNLAISFGVSKVNRNTRLDHHIIWLTRILAYDVTIARIFNLMYQTDCWARKTYFEKTRNHSFSMTSILKA</sequence>
<dbReference type="EMBL" id="HACA01029378">
    <property type="protein sequence ID" value="CDW46739.1"/>
    <property type="molecule type" value="Transcribed_RNA"/>
</dbReference>
<evidence type="ECO:0000313" key="1">
    <source>
        <dbReference type="EMBL" id="CDW46739.1"/>
    </source>
</evidence>
<organism evidence="1">
    <name type="scientific">Lepeophtheirus salmonis</name>
    <name type="common">Salmon louse</name>
    <name type="synonym">Caligus salmonis</name>
    <dbReference type="NCBI Taxonomy" id="72036"/>
    <lineage>
        <taxon>Eukaryota</taxon>
        <taxon>Metazoa</taxon>
        <taxon>Ecdysozoa</taxon>
        <taxon>Arthropoda</taxon>
        <taxon>Crustacea</taxon>
        <taxon>Multicrustacea</taxon>
        <taxon>Hexanauplia</taxon>
        <taxon>Copepoda</taxon>
        <taxon>Siphonostomatoida</taxon>
        <taxon>Caligidae</taxon>
        <taxon>Lepeophtheirus</taxon>
    </lineage>
</organism>
<feature type="non-terminal residue" evidence="1">
    <location>
        <position position="1"/>
    </location>
</feature>
<accession>A0A0K2V8C5</accession>
<dbReference type="AlphaFoldDB" id="A0A0K2V8C5"/>
<reference evidence="1" key="1">
    <citation type="submission" date="2014-05" db="EMBL/GenBank/DDBJ databases">
        <authorList>
            <person name="Chronopoulou M."/>
        </authorList>
    </citation>
    <scope>NUCLEOTIDE SEQUENCE</scope>
    <source>
        <tissue evidence="1">Whole organism</tissue>
    </source>
</reference>
<name>A0A0K2V8C5_LEPSM</name>